<reference evidence="1" key="1">
    <citation type="submission" date="2014-09" db="EMBL/GenBank/DDBJ databases">
        <authorList>
            <person name="Magalhaes I.L.F."/>
            <person name="Oliveira U."/>
            <person name="Santos F.R."/>
            <person name="Vidigal T.H.D.A."/>
            <person name="Brescovit A.D."/>
            <person name="Santos A.J."/>
        </authorList>
    </citation>
    <scope>NUCLEOTIDE SEQUENCE</scope>
    <source>
        <tissue evidence="1">Shoot tissue taken approximately 20 cm above the soil surface</tissue>
    </source>
</reference>
<evidence type="ECO:0000313" key="1">
    <source>
        <dbReference type="EMBL" id="JAE34178.1"/>
    </source>
</evidence>
<protein>
    <submittedName>
        <fullName evidence="1">Uncharacterized protein</fullName>
    </submittedName>
</protein>
<name>A0A0A9HMR9_ARUDO</name>
<sequence>MFHSGKLIPAFCCVSVVFTEFTTHNVNMLQVL</sequence>
<proteinExistence type="predicted"/>
<organism evidence="1">
    <name type="scientific">Arundo donax</name>
    <name type="common">Giant reed</name>
    <name type="synonym">Donax arundinaceus</name>
    <dbReference type="NCBI Taxonomy" id="35708"/>
    <lineage>
        <taxon>Eukaryota</taxon>
        <taxon>Viridiplantae</taxon>
        <taxon>Streptophyta</taxon>
        <taxon>Embryophyta</taxon>
        <taxon>Tracheophyta</taxon>
        <taxon>Spermatophyta</taxon>
        <taxon>Magnoliopsida</taxon>
        <taxon>Liliopsida</taxon>
        <taxon>Poales</taxon>
        <taxon>Poaceae</taxon>
        <taxon>PACMAD clade</taxon>
        <taxon>Arundinoideae</taxon>
        <taxon>Arundineae</taxon>
        <taxon>Arundo</taxon>
    </lineage>
</organism>
<dbReference type="EMBL" id="GBRH01163718">
    <property type="protein sequence ID" value="JAE34178.1"/>
    <property type="molecule type" value="Transcribed_RNA"/>
</dbReference>
<dbReference type="AlphaFoldDB" id="A0A0A9HMR9"/>
<accession>A0A0A9HMR9</accession>
<reference evidence="1" key="2">
    <citation type="journal article" date="2015" name="Data Brief">
        <title>Shoot transcriptome of the giant reed, Arundo donax.</title>
        <authorList>
            <person name="Barrero R.A."/>
            <person name="Guerrero F.D."/>
            <person name="Moolhuijzen P."/>
            <person name="Goolsby J.A."/>
            <person name="Tidwell J."/>
            <person name="Bellgard S.E."/>
            <person name="Bellgard M.I."/>
        </authorList>
    </citation>
    <scope>NUCLEOTIDE SEQUENCE</scope>
    <source>
        <tissue evidence="1">Shoot tissue taken approximately 20 cm above the soil surface</tissue>
    </source>
</reference>